<gene>
    <name evidence="1" type="ORF">CEXT_184311</name>
</gene>
<sequence>MIDVLVKCRSPKLPLTLGKRNPELGCKNSKPNFLCQYEISVANLNYLKTNKPELTFKDEDEDESGSPKVQTISSKPRLSLIKISLVTESVALDKQAYLARQWWFPPNSRQSEENYLNVSIDGNAGLNTIKKGKKIIKKRRCKI</sequence>
<evidence type="ECO:0000313" key="2">
    <source>
        <dbReference type="Proteomes" id="UP001054945"/>
    </source>
</evidence>
<organism evidence="1 2">
    <name type="scientific">Caerostris extrusa</name>
    <name type="common">Bark spider</name>
    <name type="synonym">Caerostris bankana</name>
    <dbReference type="NCBI Taxonomy" id="172846"/>
    <lineage>
        <taxon>Eukaryota</taxon>
        <taxon>Metazoa</taxon>
        <taxon>Ecdysozoa</taxon>
        <taxon>Arthropoda</taxon>
        <taxon>Chelicerata</taxon>
        <taxon>Arachnida</taxon>
        <taxon>Araneae</taxon>
        <taxon>Araneomorphae</taxon>
        <taxon>Entelegynae</taxon>
        <taxon>Araneoidea</taxon>
        <taxon>Araneidae</taxon>
        <taxon>Caerostris</taxon>
    </lineage>
</organism>
<comment type="caution">
    <text evidence="1">The sequence shown here is derived from an EMBL/GenBank/DDBJ whole genome shotgun (WGS) entry which is preliminary data.</text>
</comment>
<keyword evidence="2" id="KW-1185">Reference proteome</keyword>
<evidence type="ECO:0000313" key="1">
    <source>
        <dbReference type="EMBL" id="GIX79440.1"/>
    </source>
</evidence>
<dbReference type="AlphaFoldDB" id="A0AAV4N591"/>
<proteinExistence type="predicted"/>
<accession>A0AAV4N591</accession>
<name>A0AAV4N591_CAEEX</name>
<protein>
    <submittedName>
        <fullName evidence="1">Uncharacterized protein</fullName>
    </submittedName>
</protein>
<dbReference type="EMBL" id="BPLR01002938">
    <property type="protein sequence ID" value="GIX79440.1"/>
    <property type="molecule type" value="Genomic_DNA"/>
</dbReference>
<reference evidence="1 2" key="1">
    <citation type="submission" date="2021-06" db="EMBL/GenBank/DDBJ databases">
        <title>Caerostris extrusa draft genome.</title>
        <authorList>
            <person name="Kono N."/>
            <person name="Arakawa K."/>
        </authorList>
    </citation>
    <scope>NUCLEOTIDE SEQUENCE [LARGE SCALE GENOMIC DNA]</scope>
</reference>
<dbReference type="Proteomes" id="UP001054945">
    <property type="component" value="Unassembled WGS sequence"/>
</dbReference>